<gene>
    <name evidence="3" type="ORF">QCA50_005101</name>
</gene>
<dbReference type="PANTHER" id="PTHR33096:SF1">
    <property type="entry name" value="CXC1-LIKE CYSTEINE CLUSTER ASSOCIATED WITH KDZ TRANSPOSASES DOMAIN-CONTAINING PROTEIN"/>
    <property type="match status" value="1"/>
</dbReference>
<dbReference type="PANTHER" id="PTHR33096">
    <property type="entry name" value="CXC2 DOMAIN-CONTAINING PROTEIN"/>
    <property type="match status" value="1"/>
</dbReference>
<evidence type="ECO:0000259" key="2">
    <source>
        <dbReference type="Pfam" id="PF18803"/>
    </source>
</evidence>
<proteinExistence type="predicted"/>
<evidence type="ECO:0000313" key="3">
    <source>
        <dbReference type="EMBL" id="KAK7691701.1"/>
    </source>
</evidence>
<dbReference type="Pfam" id="PF18758">
    <property type="entry name" value="KDZ"/>
    <property type="match status" value="1"/>
</dbReference>
<name>A0AAW0GEB7_9APHY</name>
<accession>A0AAW0GEB7</accession>
<dbReference type="Proteomes" id="UP001385951">
    <property type="component" value="Unassembled WGS sequence"/>
</dbReference>
<organism evidence="3 4">
    <name type="scientific">Cerrena zonata</name>
    <dbReference type="NCBI Taxonomy" id="2478898"/>
    <lineage>
        <taxon>Eukaryota</taxon>
        <taxon>Fungi</taxon>
        <taxon>Dikarya</taxon>
        <taxon>Basidiomycota</taxon>
        <taxon>Agaricomycotina</taxon>
        <taxon>Agaricomycetes</taxon>
        <taxon>Polyporales</taxon>
        <taxon>Cerrenaceae</taxon>
        <taxon>Cerrena</taxon>
    </lineage>
</organism>
<evidence type="ECO:0000256" key="1">
    <source>
        <dbReference type="SAM" id="MobiDB-lite"/>
    </source>
</evidence>
<feature type="domain" description="CxC2-like cysteine cluster KDZ transposase-associated" evidence="2">
    <location>
        <begin position="206"/>
        <end position="314"/>
    </location>
</feature>
<protein>
    <recommendedName>
        <fullName evidence="2">CxC2-like cysteine cluster KDZ transposase-associated domain-containing protein</fullName>
    </recommendedName>
</protein>
<reference evidence="3 4" key="1">
    <citation type="submission" date="2022-09" db="EMBL/GenBank/DDBJ databases">
        <authorList>
            <person name="Palmer J.M."/>
        </authorList>
    </citation>
    <scope>NUCLEOTIDE SEQUENCE [LARGE SCALE GENOMIC DNA]</scope>
    <source>
        <strain evidence="3 4">DSM 7382</strain>
    </source>
</reference>
<comment type="caution">
    <text evidence="3">The sequence shown here is derived from an EMBL/GenBank/DDBJ whole genome shotgun (WGS) entry which is preliminary data.</text>
</comment>
<keyword evidence="4" id="KW-1185">Reference proteome</keyword>
<dbReference type="InterPro" id="IPR040521">
    <property type="entry name" value="KDZ"/>
</dbReference>
<feature type="region of interest" description="Disordered" evidence="1">
    <location>
        <begin position="1"/>
        <end position="121"/>
    </location>
</feature>
<evidence type="ECO:0000313" key="4">
    <source>
        <dbReference type="Proteomes" id="UP001385951"/>
    </source>
</evidence>
<dbReference type="Pfam" id="PF18803">
    <property type="entry name" value="CxC2"/>
    <property type="match status" value="1"/>
</dbReference>
<sequence>MEPEPDPIHHQLPDLSKRKRRPKNTGKFTKIAGPKKANTSNYQIRKLDGGHLGQTRTRRMDQNTQAAREEVNDDQVQVGVEQDDLGDDGAGPSCEGVGDSEETTGKATPRRPPRPGRRNTWSDRVEQFLPYRDLYLAELLRHDGMGDASDDYICTSCGEAGTATYRCCDCAYSPLCCRNCLLEAHDSLPLHRIEEWTGKYFMKASLKKLGLRVQLGHSGGPCPCPGRHNHKFIVGNLNGFHEVDVRFCACYDNNGEFLFYWQQLLQIGWFPATQERPTTAFTFDLLNFLHQLNQQGKTSLYDFHKTLLRITDNSIPLTVNRYDQLSTVLRFWRHLMMLKRAGRGHDPDGIDNTAAGELAVECPACPHPGKNLPVGWENAPPGILWLYTLFLMVDANFKLKLKDKGIIDTYLSPGWAYFVNEEKFQKYLSKHAGKDQAETNTCSAEHRAIANANLHKEGYLASGVAAILCGRHALVRPNGVGDLQKGERYVNIDYLIMSTLWGIWYILLLISYDIACQFYKNFFKRMMKNFPPTMQLDTDPSNISWAVPKKHIAVHGPNHSQFSLNFLPGVGKTYGEGIESGWSHMNPISMSTKEMGPAVRHETLDDHWGSWNWMKILALGWLLAKSLLHAYLMQEKHRKIFEEYNVTFPTDLTYAWRKHIEKWNKDHSVKPDPYEDIETYVTLQEVRLKLAQEEAQDIALSDDACKMPPSAFLHLGLELEEQQRSLLARSLTSKTATELASLQDKRNLLMRRIYNWQQMQDIYMPFVVSLRQSSDSLEAEESSPELAEKVNLWLPSASPPTFRPSISTLINKEKKLRLAQAQDALSHI</sequence>
<feature type="compositionally biased region" description="Basic and acidic residues" evidence="1">
    <location>
        <begin position="1"/>
        <end position="16"/>
    </location>
</feature>
<dbReference type="EMBL" id="JASBNA010000005">
    <property type="protein sequence ID" value="KAK7691701.1"/>
    <property type="molecule type" value="Genomic_DNA"/>
</dbReference>
<dbReference type="AlphaFoldDB" id="A0AAW0GEB7"/>
<dbReference type="InterPro" id="IPR041457">
    <property type="entry name" value="CxC2_KDZ-assoc"/>
</dbReference>
<feature type="compositionally biased region" description="Basic residues" evidence="1">
    <location>
        <begin position="108"/>
        <end position="117"/>
    </location>
</feature>